<sequence length="59" mass="6853">MTTCIVAAGIGKEGSRKPSLFGRKRYIEIATKPAKNNKYLKLNKLKYEERFFELKMLND</sequence>
<gene>
    <name evidence="1" type="ORF">DKK79_05835</name>
</gene>
<organism evidence="1 2">
    <name type="scientific">Gilliamella apicola</name>
    <dbReference type="NCBI Taxonomy" id="1196095"/>
    <lineage>
        <taxon>Bacteria</taxon>
        <taxon>Pseudomonadati</taxon>
        <taxon>Pseudomonadota</taxon>
        <taxon>Gammaproteobacteria</taxon>
        <taxon>Orbales</taxon>
        <taxon>Orbaceae</taxon>
        <taxon>Gilliamella</taxon>
    </lineage>
</organism>
<dbReference type="EMBL" id="QGLP01000004">
    <property type="protein sequence ID" value="PXZ06181.1"/>
    <property type="molecule type" value="Genomic_DNA"/>
</dbReference>
<evidence type="ECO:0000313" key="2">
    <source>
        <dbReference type="Proteomes" id="UP000247483"/>
    </source>
</evidence>
<dbReference type="AlphaFoldDB" id="A0A2V4E4T0"/>
<accession>A0A2V4E4T0</accession>
<reference evidence="1 2" key="1">
    <citation type="submission" date="2018-05" db="EMBL/GenBank/DDBJ databases">
        <title>Reference genomes for bee gut microbiota database.</title>
        <authorList>
            <person name="Ellegaard K.M."/>
        </authorList>
    </citation>
    <scope>NUCLEOTIDE SEQUENCE [LARGE SCALE GENOMIC DNA]</scope>
    <source>
        <strain evidence="1 2">ESL0177</strain>
    </source>
</reference>
<comment type="caution">
    <text evidence="1">The sequence shown here is derived from an EMBL/GenBank/DDBJ whole genome shotgun (WGS) entry which is preliminary data.</text>
</comment>
<proteinExistence type="predicted"/>
<evidence type="ECO:0000313" key="1">
    <source>
        <dbReference type="EMBL" id="PXZ06181.1"/>
    </source>
</evidence>
<name>A0A2V4E4T0_9GAMM</name>
<protein>
    <submittedName>
        <fullName evidence="1">Uncharacterized protein</fullName>
    </submittedName>
</protein>
<dbReference type="Proteomes" id="UP000247483">
    <property type="component" value="Unassembled WGS sequence"/>
</dbReference>